<reference evidence="1 2" key="2">
    <citation type="submission" date="2007-08" db="EMBL/GenBank/DDBJ databases">
        <authorList>
            <person name="Fulton L."/>
            <person name="Clifton S."/>
            <person name="Fulton B."/>
            <person name="Xu J."/>
            <person name="Minx P."/>
            <person name="Pepin K.H."/>
            <person name="Johnson M."/>
            <person name="Thiruvilangam P."/>
            <person name="Bhonagiri V."/>
            <person name="Nash W.E."/>
            <person name="Wang C."/>
            <person name="Mardis E.R."/>
            <person name="Wilson R.K."/>
        </authorList>
    </citation>
    <scope>NUCLEOTIDE SEQUENCE [LARGE SCALE GENOMIC DNA]</scope>
    <source>
        <strain evidence="1 2">DSM 753</strain>
    </source>
</reference>
<dbReference type="EMBL" id="ABCB02000009">
    <property type="protein sequence ID" value="EDO62978.1"/>
    <property type="molecule type" value="Genomic_DNA"/>
</dbReference>
<gene>
    <name evidence="1" type="ORF">CLOLEP_00194</name>
</gene>
<comment type="caution">
    <text evidence="1">The sequence shown here is derived from an EMBL/GenBank/DDBJ whole genome shotgun (WGS) entry which is preliminary data.</text>
</comment>
<accession>A7VNR8</accession>
<sequence>MEALPRAALSCAPDLGIRPAVRFGGLSKRFRSAGLERAVWNLESRRTICFHKPIFNV</sequence>
<dbReference type="Proteomes" id="UP000003490">
    <property type="component" value="Unassembled WGS sequence"/>
</dbReference>
<dbReference type="AlphaFoldDB" id="A7VNR8"/>
<evidence type="ECO:0000313" key="2">
    <source>
        <dbReference type="Proteomes" id="UP000003490"/>
    </source>
</evidence>
<protein>
    <submittedName>
        <fullName evidence="1">Uncharacterized protein</fullName>
    </submittedName>
</protein>
<evidence type="ECO:0000313" key="1">
    <source>
        <dbReference type="EMBL" id="EDO62978.1"/>
    </source>
</evidence>
<name>A7VNR8_9FIRM</name>
<dbReference type="HOGENOM" id="CLU_2988590_0_0_9"/>
<organism evidence="1 2">
    <name type="scientific">[Clostridium] leptum DSM 753</name>
    <dbReference type="NCBI Taxonomy" id="428125"/>
    <lineage>
        <taxon>Bacteria</taxon>
        <taxon>Bacillati</taxon>
        <taxon>Bacillota</taxon>
        <taxon>Clostridia</taxon>
        <taxon>Eubacteriales</taxon>
        <taxon>Oscillospiraceae</taxon>
        <taxon>Oscillospiraceae incertae sedis</taxon>
    </lineage>
</organism>
<reference evidence="1 2" key="1">
    <citation type="submission" date="2007-08" db="EMBL/GenBank/DDBJ databases">
        <title>Draft genome sequence of Clostridium leptum (DSM 753).</title>
        <authorList>
            <person name="Sudarsanam P."/>
            <person name="Ley R."/>
            <person name="Guruge J."/>
            <person name="Turnbaugh P.J."/>
            <person name="Mahowald M."/>
            <person name="Liep D."/>
            <person name="Gordon J."/>
        </authorList>
    </citation>
    <scope>NUCLEOTIDE SEQUENCE [LARGE SCALE GENOMIC DNA]</scope>
    <source>
        <strain evidence="1 2">DSM 753</strain>
    </source>
</reference>
<proteinExistence type="predicted"/>